<sequence length="379" mass="41028">MSDTMAMSENVRPGPSRRLPWIAILVVALLVQLAAAVWLASGQRDLAVARDGALLEFDRALVERIRIERVDAEPLELVREPSDGSPWRLPALADVPAAPAMVEGLLDRLAELRARQPVATSLVAQARFRVAETAFEGRVTLLSGDGQELAVLYLGDSAGFRRQYVRAAGDLAVHEVGLGPADIQARPDDWVDRTLLHRDERDIQSIAWPGFELERDPDGPAWRLVGAEPDGALDQARVAELVGQLARIPFSRVVAAEAVPKDGAEEGAVLVWRLGLASGETPTYRLARIAEPNGGASADEAGAEAFDVVSAPERYLLEVSDRPYLFELSAFTAERLFEVAREDLLRLVAAVDDLVGDEEPDAEPASGLDEPTSGVNEDR</sequence>
<feature type="region of interest" description="Disordered" evidence="1">
    <location>
        <begin position="356"/>
        <end position="379"/>
    </location>
</feature>
<evidence type="ECO:0000256" key="2">
    <source>
        <dbReference type="SAM" id="Phobius"/>
    </source>
</evidence>
<evidence type="ECO:0000256" key="1">
    <source>
        <dbReference type="SAM" id="MobiDB-lite"/>
    </source>
</evidence>
<evidence type="ECO:0000313" key="4">
    <source>
        <dbReference type="EMBL" id="MEY6433330.1"/>
    </source>
</evidence>
<feature type="domain" description="DUF4340" evidence="3">
    <location>
        <begin position="87"/>
        <end position="258"/>
    </location>
</feature>
<dbReference type="InterPro" id="IPR025641">
    <property type="entry name" value="DUF4340"/>
</dbReference>
<keyword evidence="2" id="KW-0472">Membrane</keyword>
<proteinExistence type="predicted"/>
<gene>
    <name evidence="4" type="ORF">ABC977_13055</name>
</gene>
<reference evidence="4 5" key="1">
    <citation type="submission" date="2024-05" db="EMBL/GenBank/DDBJ databases">
        <title>Genome Sequence and Characterization of the New Strain Purple Sulfur Bacterium of Genus Thioalkalicoccus.</title>
        <authorList>
            <person name="Bryantseva I.A."/>
            <person name="Kyndt J.A."/>
            <person name="Imhoff J.F."/>
        </authorList>
    </citation>
    <scope>NUCLEOTIDE SEQUENCE [LARGE SCALE GENOMIC DNA]</scope>
    <source>
        <strain evidence="4 5">Um2</strain>
    </source>
</reference>
<dbReference type="Pfam" id="PF14238">
    <property type="entry name" value="DUF4340"/>
    <property type="match status" value="1"/>
</dbReference>
<dbReference type="RefSeq" id="WP_369667714.1">
    <property type="nucleotide sequence ID" value="NZ_JBDKXB010000019.1"/>
</dbReference>
<keyword evidence="2" id="KW-1133">Transmembrane helix</keyword>
<dbReference type="Proteomes" id="UP001564408">
    <property type="component" value="Unassembled WGS sequence"/>
</dbReference>
<comment type="caution">
    <text evidence="4">The sequence shown here is derived from an EMBL/GenBank/DDBJ whole genome shotgun (WGS) entry which is preliminary data.</text>
</comment>
<protein>
    <submittedName>
        <fullName evidence="4">DUF4340 domain-containing protein</fullName>
    </submittedName>
</protein>
<accession>A0ABV4BLJ8</accession>
<feature type="transmembrane region" description="Helical" evidence="2">
    <location>
        <begin position="21"/>
        <end position="40"/>
    </location>
</feature>
<evidence type="ECO:0000313" key="5">
    <source>
        <dbReference type="Proteomes" id="UP001564408"/>
    </source>
</evidence>
<keyword evidence="5" id="KW-1185">Reference proteome</keyword>
<evidence type="ECO:0000259" key="3">
    <source>
        <dbReference type="Pfam" id="PF14238"/>
    </source>
</evidence>
<dbReference type="EMBL" id="JBDKXB010000019">
    <property type="protein sequence ID" value="MEY6433330.1"/>
    <property type="molecule type" value="Genomic_DNA"/>
</dbReference>
<keyword evidence="2" id="KW-0812">Transmembrane</keyword>
<name>A0ABV4BLJ8_9GAMM</name>
<organism evidence="4 5">
    <name type="scientific">Thioalkalicoccus limnaeus</name>
    <dbReference type="NCBI Taxonomy" id="120681"/>
    <lineage>
        <taxon>Bacteria</taxon>
        <taxon>Pseudomonadati</taxon>
        <taxon>Pseudomonadota</taxon>
        <taxon>Gammaproteobacteria</taxon>
        <taxon>Chromatiales</taxon>
        <taxon>Chromatiaceae</taxon>
        <taxon>Thioalkalicoccus</taxon>
    </lineage>
</organism>